<feature type="transmembrane region" description="Helical" evidence="1">
    <location>
        <begin position="213"/>
        <end position="231"/>
    </location>
</feature>
<protein>
    <submittedName>
        <fullName evidence="3">Phosphatase PAP2 family protein</fullName>
    </submittedName>
</protein>
<gene>
    <name evidence="3" type="ORF">MKI86_13420</name>
</gene>
<feature type="transmembrane region" description="Helical" evidence="1">
    <location>
        <begin position="78"/>
        <end position="95"/>
    </location>
</feature>
<keyword evidence="1" id="KW-1133">Transmembrane helix</keyword>
<dbReference type="Proteomes" id="UP001201844">
    <property type="component" value="Unassembled WGS sequence"/>
</dbReference>
<feature type="domain" description="Phosphatidic acid phosphatase type 2/haloperoxidase" evidence="2">
    <location>
        <begin position="105"/>
        <end position="228"/>
    </location>
</feature>
<dbReference type="Gene3D" id="1.20.144.10">
    <property type="entry name" value="Phosphatidic acid phosphatase type 2/haloperoxidase"/>
    <property type="match status" value="1"/>
</dbReference>
<dbReference type="RefSeq" id="WP_241601413.1">
    <property type="nucleotide sequence ID" value="NZ_JAKVIN010000005.1"/>
</dbReference>
<keyword evidence="1" id="KW-0472">Membrane</keyword>
<dbReference type="EMBL" id="JAKVIN010000005">
    <property type="protein sequence ID" value="MCJ8150144.1"/>
    <property type="molecule type" value="Genomic_DNA"/>
</dbReference>
<keyword evidence="4" id="KW-1185">Reference proteome</keyword>
<comment type="caution">
    <text evidence="3">The sequence shown here is derived from an EMBL/GenBank/DDBJ whole genome shotgun (WGS) entry which is preliminary data.</text>
</comment>
<dbReference type="SUPFAM" id="SSF48317">
    <property type="entry name" value="Acid phosphatase/Vanadium-dependent haloperoxidase"/>
    <property type="match status" value="1"/>
</dbReference>
<feature type="transmembrane region" description="Helical" evidence="1">
    <location>
        <begin position="186"/>
        <end position="207"/>
    </location>
</feature>
<name>A0ABT0CP52_9HYPH</name>
<organism evidence="3 4">
    <name type="scientific">Shinella sedimenti</name>
    <dbReference type="NCBI Taxonomy" id="2919913"/>
    <lineage>
        <taxon>Bacteria</taxon>
        <taxon>Pseudomonadati</taxon>
        <taxon>Pseudomonadota</taxon>
        <taxon>Alphaproteobacteria</taxon>
        <taxon>Hyphomicrobiales</taxon>
        <taxon>Rhizobiaceae</taxon>
        <taxon>Shinella</taxon>
    </lineage>
</organism>
<dbReference type="Pfam" id="PF01569">
    <property type="entry name" value="PAP2"/>
    <property type="match status" value="1"/>
</dbReference>
<geneLocation type="plasmid" evidence="3">
    <name>unnamed</name>
</geneLocation>
<keyword evidence="3" id="KW-0614">Plasmid</keyword>
<feature type="transmembrane region" description="Helical" evidence="1">
    <location>
        <begin position="23"/>
        <end position="44"/>
    </location>
</feature>
<keyword evidence="1" id="KW-0812">Transmembrane</keyword>
<reference evidence="3 4" key="1">
    <citation type="submission" date="2022-02" db="EMBL/GenBank/DDBJ databases">
        <title>Shinella B3.7 sp. nov., isolated from Sediment (Zhairuo Island).</title>
        <authorList>
            <person name="Chen G."/>
        </authorList>
    </citation>
    <scope>NUCLEOTIDE SEQUENCE [LARGE SCALE GENOMIC DNA]</scope>
    <source>
        <strain evidence="3 4">B3.7</strain>
        <plasmid evidence="3">unnamed</plasmid>
    </source>
</reference>
<dbReference type="InterPro" id="IPR000326">
    <property type="entry name" value="PAP2/HPO"/>
</dbReference>
<dbReference type="SMART" id="SM00014">
    <property type="entry name" value="acidPPc"/>
    <property type="match status" value="1"/>
</dbReference>
<dbReference type="InterPro" id="IPR036938">
    <property type="entry name" value="PAP2/HPO_sf"/>
</dbReference>
<sequence>MQKAVSSDLRPFSVQQPSTADKALTVLGTSIICVSFFFMIFPMVDLAVSQWFARDQVFVLPEQPFLQAVRRIGRDGQAYLIGAMLLLIGLQAFGPKRYEFGQPHKPLFVLLSFAVGPFIVVHVLKFLIGRVRPRDLYEFGGSADFTPVWQFSAACSRSCSFPSGESSAAAAALSLLVFVPARLRGIAALAMVPFLLMIAFNRVLFGAHFLSDIMLGWLFTMFAMVLIWRWMEPRSDAICRFITRARR</sequence>
<evidence type="ECO:0000313" key="4">
    <source>
        <dbReference type="Proteomes" id="UP001201844"/>
    </source>
</evidence>
<proteinExistence type="predicted"/>
<feature type="transmembrane region" description="Helical" evidence="1">
    <location>
        <begin position="107"/>
        <end position="128"/>
    </location>
</feature>
<evidence type="ECO:0000313" key="3">
    <source>
        <dbReference type="EMBL" id="MCJ8150144.1"/>
    </source>
</evidence>
<accession>A0ABT0CP52</accession>
<evidence type="ECO:0000256" key="1">
    <source>
        <dbReference type="SAM" id="Phobius"/>
    </source>
</evidence>
<evidence type="ECO:0000259" key="2">
    <source>
        <dbReference type="SMART" id="SM00014"/>
    </source>
</evidence>